<protein>
    <submittedName>
        <fullName evidence="1">Uncharacterized protein</fullName>
    </submittedName>
</protein>
<accession>L8X4W8</accession>
<dbReference type="Proteomes" id="UP000011668">
    <property type="component" value="Unassembled WGS sequence"/>
</dbReference>
<dbReference type="EMBL" id="AFRT01000098">
    <property type="protein sequence ID" value="ELU45336.1"/>
    <property type="molecule type" value="Genomic_DNA"/>
</dbReference>
<reference evidence="1 2" key="1">
    <citation type="journal article" date="2013" name="Nat. Commun.">
        <title>The evolution and pathogenic mechanisms of the rice sheath blight pathogen.</title>
        <authorList>
            <person name="Zheng A."/>
            <person name="Lin R."/>
            <person name="Xu L."/>
            <person name="Qin P."/>
            <person name="Tang C."/>
            <person name="Ai P."/>
            <person name="Zhang D."/>
            <person name="Liu Y."/>
            <person name="Sun Z."/>
            <person name="Feng H."/>
            <person name="Wang Y."/>
            <person name="Chen Y."/>
            <person name="Liang X."/>
            <person name="Fu R."/>
            <person name="Li Q."/>
            <person name="Zhang J."/>
            <person name="Yu X."/>
            <person name="Xie Z."/>
            <person name="Ding L."/>
            <person name="Guan P."/>
            <person name="Tang J."/>
            <person name="Liang Y."/>
            <person name="Wang S."/>
            <person name="Deng Q."/>
            <person name="Li S."/>
            <person name="Zhu J."/>
            <person name="Wang L."/>
            <person name="Liu H."/>
            <person name="Li P."/>
        </authorList>
    </citation>
    <scope>NUCLEOTIDE SEQUENCE [LARGE SCALE GENOMIC DNA]</scope>
    <source>
        <strain evidence="2">AG-1 IA</strain>
    </source>
</reference>
<evidence type="ECO:0000313" key="1">
    <source>
        <dbReference type="EMBL" id="ELU45336.1"/>
    </source>
</evidence>
<gene>
    <name evidence="1" type="ORF">AG1IA_00635</name>
</gene>
<organism evidence="1 2">
    <name type="scientific">Thanatephorus cucumeris (strain AG1-IA)</name>
    <name type="common">Rice sheath blight fungus</name>
    <name type="synonym">Rhizoctonia solani</name>
    <dbReference type="NCBI Taxonomy" id="983506"/>
    <lineage>
        <taxon>Eukaryota</taxon>
        <taxon>Fungi</taxon>
        <taxon>Dikarya</taxon>
        <taxon>Basidiomycota</taxon>
        <taxon>Agaricomycotina</taxon>
        <taxon>Agaricomycetes</taxon>
        <taxon>Cantharellales</taxon>
        <taxon>Ceratobasidiaceae</taxon>
        <taxon>Rhizoctonia</taxon>
        <taxon>Rhizoctonia solani AG-1</taxon>
    </lineage>
</organism>
<keyword evidence="2" id="KW-1185">Reference proteome</keyword>
<proteinExistence type="predicted"/>
<dbReference type="AlphaFoldDB" id="L8X4W8"/>
<name>L8X4W8_THACA</name>
<dbReference type="HOGENOM" id="CLU_2514175_0_0_1"/>
<evidence type="ECO:0000313" key="2">
    <source>
        <dbReference type="Proteomes" id="UP000011668"/>
    </source>
</evidence>
<sequence>MGPDKNSKYHTHSDVSLSRAWLSYYRCGPLHFAKIPARFYTLVQHSYFAQFTKVRPYHAAALSVGLGLTKSVRICAECMRIVFAA</sequence>
<comment type="caution">
    <text evidence="1">The sequence shown here is derived from an EMBL/GenBank/DDBJ whole genome shotgun (WGS) entry which is preliminary data.</text>
</comment>